<dbReference type="Gene3D" id="3.30.460.10">
    <property type="entry name" value="Beta Polymerase, domain 2"/>
    <property type="match status" value="1"/>
</dbReference>
<comment type="miscellaneous">
    <text evidence="11">A single active site specifically recognizes both ATP and CTP and is responsible for their addition.</text>
</comment>
<dbReference type="PIRSF" id="PIRSF000813">
    <property type="entry name" value="CCA_bact"/>
    <property type="match status" value="1"/>
</dbReference>
<dbReference type="InterPro" id="IPR043519">
    <property type="entry name" value="NT_sf"/>
</dbReference>
<comment type="cofactor">
    <cofactor evidence="1 11">
        <name>Mg(2+)</name>
        <dbReference type="ChEBI" id="CHEBI:18420"/>
    </cofactor>
</comment>
<evidence type="ECO:0000313" key="14">
    <source>
        <dbReference type="EMBL" id="BBG30819.1"/>
    </source>
</evidence>
<comment type="similarity">
    <text evidence="11">Belongs to the tRNA nucleotidyltransferase/poly(A) polymerase family. Bacterial CCA-adding enzyme type 2 subfamily.</text>
</comment>
<keyword evidence="6 11" id="KW-0547">Nucleotide-binding</keyword>
<feature type="domain" description="tRNA nucleotidyltransferase/poly(A) polymerase RNA and SrmB- binding" evidence="13">
    <location>
        <begin position="157"/>
        <end position="219"/>
    </location>
</feature>
<dbReference type="Gene3D" id="1.10.3090.10">
    <property type="entry name" value="cca-adding enzyme, domain 2"/>
    <property type="match status" value="1"/>
</dbReference>
<evidence type="ECO:0000256" key="9">
    <source>
        <dbReference type="ARBA" id="ARBA00022842"/>
    </source>
</evidence>
<dbReference type="GO" id="GO:0042245">
    <property type="term" value="P:RNA repair"/>
    <property type="evidence" value="ECO:0007669"/>
    <property type="project" value="UniProtKB-KW"/>
</dbReference>
<dbReference type="Pfam" id="PF01743">
    <property type="entry name" value="PolyA_pol"/>
    <property type="match status" value="1"/>
</dbReference>
<dbReference type="InterPro" id="IPR050124">
    <property type="entry name" value="tRNA_CCA-adding_enzyme"/>
</dbReference>
<evidence type="ECO:0000256" key="1">
    <source>
        <dbReference type="ARBA" id="ARBA00001946"/>
    </source>
</evidence>
<proteinExistence type="inferred from homology"/>
<dbReference type="InterPro" id="IPR032828">
    <property type="entry name" value="PolyA_RNA-bd"/>
</dbReference>
<dbReference type="HAMAP" id="MF_01262">
    <property type="entry name" value="CCA_bact_type2"/>
    <property type="match status" value="1"/>
</dbReference>
<evidence type="ECO:0000256" key="11">
    <source>
        <dbReference type="HAMAP-Rule" id="MF_01262"/>
    </source>
</evidence>
<dbReference type="InterPro" id="IPR012006">
    <property type="entry name" value="CCA_bact"/>
</dbReference>
<dbReference type="RefSeq" id="WP_027705930.1">
    <property type="nucleotide sequence ID" value="NZ_AP018933.1"/>
</dbReference>
<dbReference type="Pfam" id="PF12627">
    <property type="entry name" value="PolyA_pol_RNAbd"/>
    <property type="match status" value="1"/>
</dbReference>
<keyword evidence="5 11" id="KW-0479">Metal-binding</keyword>
<dbReference type="SUPFAM" id="SSF81301">
    <property type="entry name" value="Nucleotidyltransferase"/>
    <property type="match status" value="1"/>
</dbReference>
<dbReference type="Proteomes" id="UP000267342">
    <property type="component" value="Chromosome"/>
</dbReference>
<evidence type="ECO:0000256" key="4">
    <source>
        <dbReference type="ARBA" id="ARBA00022695"/>
    </source>
</evidence>
<accession>A0A348HGR7</accession>
<evidence type="ECO:0000256" key="8">
    <source>
        <dbReference type="ARBA" id="ARBA00022840"/>
    </source>
</evidence>
<reference evidence="14 15" key="1">
    <citation type="submission" date="2018-09" db="EMBL/GenBank/DDBJ databases">
        <title>Zymobacter palmae IAM14233 (=T109) whole genome analysis.</title>
        <authorList>
            <person name="Yanase H."/>
        </authorList>
    </citation>
    <scope>NUCLEOTIDE SEQUENCE [LARGE SCALE GENOMIC DNA]</scope>
    <source>
        <strain evidence="14 15">IAM14233</strain>
    </source>
</reference>
<feature type="binding site" evidence="11">
    <location>
        <position position="31"/>
    </location>
    <ligand>
        <name>Mg(2+)</name>
        <dbReference type="ChEBI" id="CHEBI:18420"/>
    </ligand>
</feature>
<evidence type="ECO:0000259" key="13">
    <source>
        <dbReference type="Pfam" id="PF12627"/>
    </source>
</evidence>
<feature type="binding site" evidence="11">
    <location>
        <position position="16"/>
    </location>
    <ligand>
        <name>ATP</name>
        <dbReference type="ChEBI" id="CHEBI:30616"/>
    </ligand>
</feature>
<dbReference type="InterPro" id="IPR002646">
    <property type="entry name" value="PolA_pol_head_dom"/>
</dbReference>
<gene>
    <name evidence="11" type="primary">cca</name>
    <name evidence="14" type="ORF">ZBT109_2075</name>
</gene>
<name>A0A348HGR7_9GAMM</name>
<evidence type="ECO:0000256" key="2">
    <source>
        <dbReference type="ARBA" id="ARBA00022679"/>
    </source>
</evidence>
<dbReference type="EMBL" id="AP018933">
    <property type="protein sequence ID" value="BBG30819.1"/>
    <property type="molecule type" value="Genomic_DNA"/>
</dbReference>
<dbReference type="PANTHER" id="PTHR47545">
    <property type="entry name" value="MULTIFUNCTIONAL CCA PROTEIN"/>
    <property type="match status" value="1"/>
</dbReference>
<feature type="binding site" evidence="11">
    <location>
        <position position="16"/>
    </location>
    <ligand>
        <name>CTP</name>
        <dbReference type="ChEBI" id="CHEBI:37563"/>
    </ligand>
</feature>
<dbReference type="SUPFAM" id="SSF81891">
    <property type="entry name" value="Poly A polymerase C-terminal region-like"/>
    <property type="match status" value="1"/>
</dbReference>
<dbReference type="KEGG" id="zpl:ZBT109_2075"/>
<protein>
    <recommendedName>
        <fullName evidence="11">CCA-adding enzyme</fullName>
        <ecNumber evidence="11">2.7.7.72</ecNumber>
    </recommendedName>
    <alternativeName>
        <fullName evidence="11">CCA tRNA nucleotidyltransferase</fullName>
    </alternativeName>
    <alternativeName>
        <fullName evidence="11">tRNA CCA-pyrophosphorylase</fullName>
    </alternativeName>
    <alternativeName>
        <fullName evidence="11">tRNA adenylyl-/cytidylyl- transferase</fullName>
    </alternativeName>
    <alternativeName>
        <fullName evidence="11">tRNA nucleotidyltransferase</fullName>
    </alternativeName>
    <alternativeName>
        <fullName evidence="11">tRNA-NT</fullName>
    </alternativeName>
</protein>
<feature type="domain" description="Poly A polymerase head" evidence="12">
    <location>
        <begin position="11"/>
        <end position="130"/>
    </location>
</feature>
<keyword evidence="9 11" id="KW-0460">Magnesium</keyword>
<evidence type="ECO:0000313" key="15">
    <source>
        <dbReference type="Proteomes" id="UP000267342"/>
    </source>
</evidence>
<feature type="binding site" evidence="11">
    <location>
        <position position="19"/>
    </location>
    <ligand>
        <name>ATP</name>
        <dbReference type="ChEBI" id="CHEBI:30616"/>
    </ligand>
</feature>
<feature type="binding site" evidence="11">
    <location>
        <position position="19"/>
    </location>
    <ligand>
        <name>CTP</name>
        <dbReference type="ChEBI" id="CHEBI:37563"/>
    </ligand>
</feature>
<comment type="function">
    <text evidence="11">Catalyzes the addition and repair of the essential 3'-terminal CCA sequence in tRNAs without using a nucleic acid template. Adds these three nucleotides in the order of C, C, and A to the tRNA nucleotide-73, using CTP and ATP as substrates and producing inorganic pyrophosphate. tRNA 3'-terminal CCA addition is required both for tRNA processing and repair. Also involved in tRNA surveillance by mediating tandem CCA addition to generate a CCACCA at the 3' terminus of unstable tRNAs. While stable tRNAs receive only 3'-terminal CCA, unstable tRNAs are marked with CCACCA and rapidly degraded.</text>
</comment>
<feature type="binding site" evidence="11">
    <location>
        <position position="148"/>
    </location>
    <ligand>
        <name>CTP</name>
        <dbReference type="ChEBI" id="CHEBI:37563"/>
    </ligand>
</feature>
<keyword evidence="2 11" id="KW-0808">Transferase</keyword>
<dbReference type="AlphaFoldDB" id="A0A348HGR7"/>
<dbReference type="GO" id="GO:0000287">
    <property type="term" value="F:magnesium ion binding"/>
    <property type="evidence" value="ECO:0007669"/>
    <property type="project" value="UniProtKB-UniRule"/>
</dbReference>
<evidence type="ECO:0000256" key="6">
    <source>
        <dbReference type="ARBA" id="ARBA00022741"/>
    </source>
</evidence>
<sequence>MTDRPTQGLDVYLVGGAVRDQLLGHPWHERDWVVVGATPEDMLSRGFRNVGKDFPVFLHPETHEEHALARTERKSGHGYTGFSVHAAPDVTLEDDLKRRDLTINAIAQTPDGQLVDPYGGKRDLDARQLRHVSDAFAEDPLRVLRTARFLARYHQYGFSVAPETEALICGMVRSGELNHLVAERVWKETEKALGERHPDAYFELLERTGALAVVIPELSTSALAVGIERLTAYLASLGTADITCQGPTQPQAVWALLLSALPEDAVESLCRGLKTPNEYRLLARQLTVIVSLWHTRPQKAEQVLAGFDRLDIWRHPDRLTDILPLLSVCGIDVDGKQLQQLAQDARAISPQALMAEGYQGAALGQAIAAKRQQLVEDALN</sequence>
<evidence type="ECO:0000259" key="12">
    <source>
        <dbReference type="Pfam" id="PF01743"/>
    </source>
</evidence>
<dbReference type="GO" id="GO:0001680">
    <property type="term" value="P:tRNA 3'-terminal CCA addition"/>
    <property type="evidence" value="ECO:0007669"/>
    <property type="project" value="UniProtKB-UniRule"/>
</dbReference>
<evidence type="ECO:0000256" key="3">
    <source>
        <dbReference type="ARBA" id="ARBA00022694"/>
    </source>
</evidence>
<comment type="catalytic activity">
    <reaction evidence="11">
        <text>a tRNA with a 3' CCA end + 2 CTP + ATP = a tRNA with a 3' CCACCA end + 3 diphosphate</text>
        <dbReference type="Rhea" id="RHEA:76235"/>
        <dbReference type="Rhea" id="RHEA-COMP:10468"/>
        <dbReference type="Rhea" id="RHEA-COMP:18655"/>
        <dbReference type="ChEBI" id="CHEBI:30616"/>
        <dbReference type="ChEBI" id="CHEBI:33019"/>
        <dbReference type="ChEBI" id="CHEBI:37563"/>
        <dbReference type="ChEBI" id="CHEBI:83071"/>
        <dbReference type="ChEBI" id="CHEBI:195187"/>
    </reaction>
</comment>
<organism evidence="14 15">
    <name type="scientific">Zymobacter palmae</name>
    <dbReference type="NCBI Taxonomy" id="33074"/>
    <lineage>
        <taxon>Bacteria</taxon>
        <taxon>Pseudomonadati</taxon>
        <taxon>Pseudomonadota</taxon>
        <taxon>Gammaproteobacteria</taxon>
        <taxon>Oceanospirillales</taxon>
        <taxon>Halomonadaceae</taxon>
        <taxon>Zymobacter group</taxon>
        <taxon>Zymobacter</taxon>
    </lineage>
</organism>
<evidence type="ECO:0000256" key="10">
    <source>
        <dbReference type="ARBA" id="ARBA00022884"/>
    </source>
</evidence>
<keyword evidence="8 11" id="KW-0067">ATP-binding</keyword>
<dbReference type="EC" id="2.7.7.72" evidence="11"/>
<dbReference type="PANTHER" id="PTHR47545:SF1">
    <property type="entry name" value="MULTIFUNCTIONAL CCA PROTEIN"/>
    <property type="match status" value="1"/>
</dbReference>
<keyword evidence="10 11" id="KW-0694">RNA-binding</keyword>
<dbReference type="GO" id="GO:0004810">
    <property type="term" value="F:CCA tRNA nucleotidyltransferase activity"/>
    <property type="evidence" value="ECO:0007669"/>
    <property type="project" value="UniProtKB-UniRule"/>
</dbReference>
<comment type="catalytic activity">
    <reaction evidence="11">
        <text>a tRNA precursor + 2 CTP + ATP = a tRNA with a 3' CCA end + 3 diphosphate</text>
        <dbReference type="Rhea" id="RHEA:14433"/>
        <dbReference type="Rhea" id="RHEA-COMP:10465"/>
        <dbReference type="Rhea" id="RHEA-COMP:10468"/>
        <dbReference type="ChEBI" id="CHEBI:30616"/>
        <dbReference type="ChEBI" id="CHEBI:33019"/>
        <dbReference type="ChEBI" id="CHEBI:37563"/>
        <dbReference type="ChEBI" id="CHEBI:74896"/>
        <dbReference type="ChEBI" id="CHEBI:83071"/>
        <dbReference type="EC" id="2.7.7.72"/>
    </reaction>
</comment>
<feature type="binding site" evidence="11">
    <location>
        <position position="99"/>
    </location>
    <ligand>
        <name>CTP</name>
        <dbReference type="ChEBI" id="CHEBI:37563"/>
    </ligand>
</feature>
<dbReference type="STRING" id="1123510.GCA_000620025_00816"/>
<dbReference type="CDD" id="cd05398">
    <property type="entry name" value="NT_ClassII-CCAase"/>
    <property type="match status" value="1"/>
</dbReference>
<keyword evidence="7 11" id="KW-0692">RNA repair</keyword>
<evidence type="ECO:0000256" key="5">
    <source>
        <dbReference type="ARBA" id="ARBA00022723"/>
    </source>
</evidence>
<dbReference type="GO" id="GO:0005524">
    <property type="term" value="F:ATP binding"/>
    <property type="evidence" value="ECO:0007669"/>
    <property type="project" value="UniProtKB-UniRule"/>
</dbReference>
<keyword evidence="4 11" id="KW-0548">Nucleotidyltransferase</keyword>
<evidence type="ECO:0000256" key="7">
    <source>
        <dbReference type="ARBA" id="ARBA00022800"/>
    </source>
</evidence>
<feature type="binding site" evidence="11">
    <location>
        <position position="29"/>
    </location>
    <ligand>
        <name>Mg(2+)</name>
        <dbReference type="ChEBI" id="CHEBI:18420"/>
    </ligand>
</feature>
<dbReference type="OrthoDB" id="9805698at2"/>
<feature type="binding site" evidence="11">
    <location>
        <position position="145"/>
    </location>
    <ligand>
        <name>ATP</name>
        <dbReference type="ChEBI" id="CHEBI:30616"/>
    </ligand>
</feature>
<keyword evidence="3 11" id="KW-0819">tRNA processing</keyword>
<dbReference type="GO" id="GO:0000049">
    <property type="term" value="F:tRNA binding"/>
    <property type="evidence" value="ECO:0007669"/>
    <property type="project" value="UniProtKB-UniRule"/>
</dbReference>
<dbReference type="GO" id="GO:0160016">
    <property type="term" value="F:CCACCA tRNA nucleotidyltransferase activity"/>
    <property type="evidence" value="ECO:0007669"/>
    <property type="project" value="RHEA"/>
</dbReference>
<feature type="binding site" evidence="11">
    <location>
        <position position="145"/>
    </location>
    <ligand>
        <name>CTP</name>
        <dbReference type="ChEBI" id="CHEBI:37563"/>
    </ligand>
</feature>
<keyword evidence="15" id="KW-1185">Reference proteome</keyword>
<feature type="binding site" evidence="11">
    <location>
        <position position="148"/>
    </location>
    <ligand>
        <name>ATP</name>
        <dbReference type="ChEBI" id="CHEBI:30616"/>
    </ligand>
</feature>
<feature type="binding site" evidence="11">
    <location>
        <position position="99"/>
    </location>
    <ligand>
        <name>ATP</name>
        <dbReference type="ChEBI" id="CHEBI:30616"/>
    </ligand>
</feature>